<evidence type="ECO:0000256" key="1">
    <source>
        <dbReference type="ARBA" id="ARBA00023172"/>
    </source>
</evidence>
<sequence length="676" mass="75987">MVVRCINRAFDSVSKAGVTKEELINLSAAELASIVITFPSPDAPCGSAIGDDLWIWPEKLVPGPRSKRTVSFMSLSSFPILGMAVRRYLLAHLLFPIRRYVDLAGLQKRANYVSRIASLLGEAHGDMRFRDVEIGHLTTAFNAATRNAPSLRSVVAMYLKEIGEHQRRGAIVDSFHRVSQEQLRALANSGLVLPIRPIKDQEDAYGKYQPLPDAYVAKAGRIWAFYLTEILPNLDNVLGYAPEIERVVRSPRKRVWAGRQGPRDRSTVKAQRSEMWVDFLKDYKWRASDGEVIESIPFNVENEFPPRSQASLMALWAVVQGCLMQCLLLLTGGRVSEIESLKRDCLISNDNDVQAGNNAAERFALPRLVGRTFKLSGLKCGDERDWPIPKKIAKALLIQQNLGRLVGVSEESLWVSNNRAYWMRGRINVYHFTTAFPASHGIEHLLDETYAHPHRFRKTIARLAVLSLSGAPMVLREIFGHSDLEGTMKYILSSPEIRSELADMAVEVQTEQARDVANGLDHAGGKAALHLRKVRDEFFNELRVPQNERQQRRRMEEFVEAKLADDSADLKVLFPGIVCTKPKAAVGACGLRDNVNASSCQATCAYFLALPSLRKETEQTIEWLISQLEQQKIQENPLLRPWYAAQLIDQISIFPGLKEKYRTDPRCIVFTKGLGV</sequence>
<dbReference type="InterPro" id="IPR013762">
    <property type="entry name" value="Integrase-like_cat_sf"/>
</dbReference>
<dbReference type="OrthoDB" id="8767990at2"/>
<dbReference type="GO" id="GO:0006310">
    <property type="term" value="P:DNA recombination"/>
    <property type="evidence" value="ECO:0007669"/>
    <property type="project" value="UniProtKB-KW"/>
</dbReference>
<dbReference type="PROSITE" id="PS51898">
    <property type="entry name" value="TYR_RECOMBINASE"/>
    <property type="match status" value="1"/>
</dbReference>
<dbReference type="InterPro" id="IPR002104">
    <property type="entry name" value="Integrase_catalytic"/>
</dbReference>
<gene>
    <name evidence="3" type="ORF">C9E81_17625</name>
</gene>
<accession>A0A3M0M5Y7</accession>
<protein>
    <recommendedName>
        <fullName evidence="2">Tyr recombinase domain-containing protein</fullName>
    </recommendedName>
</protein>
<evidence type="ECO:0000259" key="2">
    <source>
        <dbReference type="PROSITE" id="PS51898"/>
    </source>
</evidence>
<dbReference type="GO" id="GO:0003677">
    <property type="term" value="F:DNA binding"/>
    <property type="evidence" value="ECO:0007669"/>
    <property type="project" value="InterPro"/>
</dbReference>
<dbReference type="EMBL" id="QOKZ01000008">
    <property type="protein sequence ID" value="RMC32861.1"/>
    <property type="molecule type" value="Genomic_DNA"/>
</dbReference>
<name>A0A3M0M5Y7_9RHOB</name>
<keyword evidence="1" id="KW-0233">DNA recombination</keyword>
<evidence type="ECO:0000313" key="4">
    <source>
        <dbReference type="Proteomes" id="UP000273516"/>
    </source>
</evidence>
<keyword evidence="4" id="KW-1185">Reference proteome</keyword>
<dbReference type="Proteomes" id="UP000273516">
    <property type="component" value="Unassembled WGS sequence"/>
</dbReference>
<reference evidence="3 4" key="1">
    <citation type="submission" date="2018-07" db="EMBL/GenBank/DDBJ databases">
        <authorList>
            <person name="Zhang Y."/>
            <person name="Wang L."/>
            <person name="Ma S."/>
        </authorList>
    </citation>
    <scope>NUCLEOTIDE SEQUENCE [LARGE SCALE GENOMIC DNA]</scope>
    <source>
        <strain evidence="3 4">4-2</strain>
    </source>
</reference>
<organism evidence="3 4">
    <name type="scientific">Paracoccus alkanivorans</name>
    <dbReference type="NCBI Taxonomy" id="2116655"/>
    <lineage>
        <taxon>Bacteria</taxon>
        <taxon>Pseudomonadati</taxon>
        <taxon>Pseudomonadota</taxon>
        <taxon>Alphaproteobacteria</taxon>
        <taxon>Rhodobacterales</taxon>
        <taxon>Paracoccaceae</taxon>
        <taxon>Paracoccus</taxon>
    </lineage>
</organism>
<dbReference type="AlphaFoldDB" id="A0A3M0M5Y7"/>
<proteinExistence type="predicted"/>
<comment type="caution">
    <text evidence="3">The sequence shown here is derived from an EMBL/GenBank/DDBJ whole genome shotgun (WGS) entry which is preliminary data.</text>
</comment>
<dbReference type="InterPro" id="IPR011010">
    <property type="entry name" value="DNA_brk_join_enz"/>
</dbReference>
<dbReference type="SUPFAM" id="SSF56349">
    <property type="entry name" value="DNA breaking-rejoining enzymes"/>
    <property type="match status" value="1"/>
</dbReference>
<dbReference type="Gene3D" id="1.10.443.10">
    <property type="entry name" value="Intergrase catalytic core"/>
    <property type="match status" value="1"/>
</dbReference>
<dbReference type="GO" id="GO:0015074">
    <property type="term" value="P:DNA integration"/>
    <property type="evidence" value="ECO:0007669"/>
    <property type="project" value="InterPro"/>
</dbReference>
<feature type="domain" description="Tyr recombinase" evidence="2">
    <location>
        <begin position="302"/>
        <end position="503"/>
    </location>
</feature>
<dbReference type="Pfam" id="PF00589">
    <property type="entry name" value="Phage_integrase"/>
    <property type="match status" value="1"/>
</dbReference>
<evidence type="ECO:0000313" key="3">
    <source>
        <dbReference type="EMBL" id="RMC32861.1"/>
    </source>
</evidence>